<keyword evidence="4" id="KW-1185">Reference proteome</keyword>
<evidence type="ECO:0000313" key="4">
    <source>
        <dbReference type="Proteomes" id="UP001570511"/>
    </source>
</evidence>
<accession>A0ABD5MBE4</accession>
<keyword evidence="2" id="KW-1133">Transmembrane helix</keyword>
<feature type="transmembrane region" description="Helical" evidence="2">
    <location>
        <begin position="40"/>
        <end position="65"/>
    </location>
</feature>
<proteinExistence type="predicted"/>
<organism evidence="3 4">
    <name type="scientific">Halobellus rubicundus</name>
    <dbReference type="NCBI Taxonomy" id="2996466"/>
    <lineage>
        <taxon>Archaea</taxon>
        <taxon>Methanobacteriati</taxon>
        <taxon>Methanobacteriota</taxon>
        <taxon>Stenosarchaea group</taxon>
        <taxon>Halobacteria</taxon>
        <taxon>Halobacteriales</taxon>
        <taxon>Haloferacaceae</taxon>
        <taxon>Halobellus</taxon>
    </lineage>
</organism>
<reference evidence="3 4" key="1">
    <citation type="submission" date="2024-08" db="EMBL/GenBank/DDBJ databases">
        <title>Halobellus sp. MBLA0158 whole genome sequence.</title>
        <authorList>
            <person name="Hwang C.Y."/>
            <person name="Cho E.-S."/>
            <person name="Seo M.-J."/>
        </authorList>
    </citation>
    <scope>NUCLEOTIDE SEQUENCE [LARGE SCALE GENOMIC DNA]</scope>
    <source>
        <strain evidence="3 4">MBLA0158</strain>
    </source>
</reference>
<dbReference type="EMBL" id="JBGNYA010000001">
    <property type="protein sequence ID" value="MFA1611203.1"/>
    <property type="molecule type" value="Genomic_DNA"/>
</dbReference>
<protein>
    <submittedName>
        <fullName evidence="3">Uncharacterized protein</fullName>
    </submittedName>
</protein>
<sequence length="82" mass="8534">MSPRTDANPLPHRTDAVDPPGFPTGSESDRPPAARLRSRLASVSGLVAFGCLLVVYVAALAAIGLRRALGGLARWALPTSAR</sequence>
<name>A0ABD5MBE4_9EURY</name>
<keyword evidence="2" id="KW-0472">Membrane</keyword>
<dbReference type="Proteomes" id="UP001570511">
    <property type="component" value="Unassembled WGS sequence"/>
</dbReference>
<evidence type="ECO:0000313" key="3">
    <source>
        <dbReference type="EMBL" id="MFA1611203.1"/>
    </source>
</evidence>
<comment type="caution">
    <text evidence="3">The sequence shown here is derived from an EMBL/GenBank/DDBJ whole genome shotgun (WGS) entry which is preliminary data.</text>
</comment>
<dbReference type="AlphaFoldDB" id="A0ABD5MBE4"/>
<evidence type="ECO:0000256" key="1">
    <source>
        <dbReference type="SAM" id="MobiDB-lite"/>
    </source>
</evidence>
<gene>
    <name evidence="3" type="ORF">OS889_09320</name>
</gene>
<keyword evidence="2" id="KW-0812">Transmembrane</keyword>
<dbReference type="RefSeq" id="WP_372389321.1">
    <property type="nucleotide sequence ID" value="NZ_JBGNYA010000001.1"/>
</dbReference>
<feature type="region of interest" description="Disordered" evidence="1">
    <location>
        <begin position="1"/>
        <end position="33"/>
    </location>
</feature>
<evidence type="ECO:0000256" key="2">
    <source>
        <dbReference type="SAM" id="Phobius"/>
    </source>
</evidence>